<feature type="compositionally biased region" description="Basic and acidic residues" evidence="1">
    <location>
        <begin position="167"/>
        <end position="178"/>
    </location>
</feature>
<organism evidence="2">
    <name type="scientific">Haemonchus placei</name>
    <name type="common">Barber's pole worm</name>
    <dbReference type="NCBI Taxonomy" id="6290"/>
    <lineage>
        <taxon>Eukaryota</taxon>
        <taxon>Metazoa</taxon>
        <taxon>Ecdysozoa</taxon>
        <taxon>Nematoda</taxon>
        <taxon>Chromadorea</taxon>
        <taxon>Rhabditida</taxon>
        <taxon>Rhabditina</taxon>
        <taxon>Rhabditomorpha</taxon>
        <taxon>Strongyloidea</taxon>
        <taxon>Trichostrongylidae</taxon>
        <taxon>Haemonchus</taxon>
    </lineage>
</organism>
<dbReference type="WBParaSite" id="HPLM_0000978101-mRNA-1">
    <property type="protein sequence ID" value="HPLM_0000978101-mRNA-1"/>
    <property type="gene ID" value="HPLM_0000978101"/>
</dbReference>
<feature type="region of interest" description="Disordered" evidence="1">
    <location>
        <begin position="64"/>
        <end position="178"/>
    </location>
</feature>
<proteinExistence type="predicted"/>
<sequence>LEEGEICESQTKSFETRCYSMPISKAMLQLSTTSDRTSSFLTSHGSCNKTKLLKRSMLVNLAYKSSSGNSSKKRQSGAFLKLPMKSRHKGDKRPADHCDRQSSRLRKRNLDNDDLREESDIKGKPKMAVNETSSHTSVVKQEPLEEGEIKETSQELYEEKHHRKRSKYEPREEAVVLRKEPRKISSGYSTKNIIRSQTRSNYI</sequence>
<dbReference type="AlphaFoldDB" id="A0A0N4WG71"/>
<protein>
    <submittedName>
        <fullName evidence="2">Shugoshin_C domain-containing protein</fullName>
    </submittedName>
</protein>
<evidence type="ECO:0000313" key="2">
    <source>
        <dbReference type="WBParaSite" id="HPLM_0000978101-mRNA-1"/>
    </source>
</evidence>
<feature type="compositionally biased region" description="Basic and acidic residues" evidence="1">
    <location>
        <begin position="147"/>
        <end position="160"/>
    </location>
</feature>
<feature type="compositionally biased region" description="Polar residues" evidence="1">
    <location>
        <begin position="130"/>
        <end position="139"/>
    </location>
</feature>
<name>A0A0N4WG71_HAEPC</name>
<evidence type="ECO:0000256" key="1">
    <source>
        <dbReference type="SAM" id="MobiDB-lite"/>
    </source>
</evidence>
<feature type="compositionally biased region" description="Basic and acidic residues" evidence="1">
    <location>
        <begin position="92"/>
        <end position="123"/>
    </location>
</feature>
<reference evidence="2" key="1">
    <citation type="submission" date="2017-02" db="UniProtKB">
        <authorList>
            <consortium name="WormBaseParasite"/>
        </authorList>
    </citation>
    <scope>IDENTIFICATION</scope>
</reference>
<accession>A0A0N4WG71</accession>